<dbReference type="InterPro" id="IPR019575">
    <property type="entry name" value="Nuop51_4Fe4S-bd"/>
</dbReference>
<evidence type="ECO:0000256" key="13">
    <source>
        <dbReference type="ARBA" id="ARBA00047712"/>
    </source>
</evidence>
<keyword evidence="12 14" id="KW-0520">NAD</keyword>
<dbReference type="InterPro" id="IPR054765">
    <property type="entry name" value="SLBB_dom"/>
</dbReference>
<dbReference type="SUPFAM" id="SSF140490">
    <property type="entry name" value="Nqo1C-terminal domain-like"/>
    <property type="match status" value="1"/>
</dbReference>
<dbReference type="RefSeq" id="WP_103931437.1">
    <property type="nucleotide sequence ID" value="NZ_FNVA01000001.1"/>
</dbReference>
<comment type="cofactor">
    <cofactor evidence="1 14">
        <name>FMN</name>
        <dbReference type="ChEBI" id="CHEBI:58210"/>
    </cofactor>
</comment>
<organism evidence="16 17">
    <name type="scientific">Bryocella elongata</name>
    <dbReference type="NCBI Taxonomy" id="863522"/>
    <lineage>
        <taxon>Bacteria</taxon>
        <taxon>Pseudomonadati</taxon>
        <taxon>Acidobacteriota</taxon>
        <taxon>Terriglobia</taxon>
        <taxon>Terriglobales</taxon>
        <taxon>Acidobacteriaceae</taxon>
        <taxon>Bryocella</taxon>
    </lineage>
</organism>
<dbReference type="PANTHER" id="PTHR11780:SF10">
    <property type="entry name" value="NADH DEHYDROGENASE [UBIQUINONE] FLAVOPROTEIN 1, MITOCHONDRIAL"/>
    <property type="match status" value="1"/>
</dbReference>
<dbReference type="GO" id="GO:0051539">
    <property type="term" value="F:4 iron, 4 sulfur cluster binding"/>
    <property type="evidence" value="ECO:0007669"/>
    <property type="project" value="UniProtKB-UniRule"/>
</dbReference>
<keyword evidence="8 14" id="KW-0479">Metal-binding</keyword>
<dbReference type="PANTHER" id="PTHR11780">
    <property type="entry name" value="NADH-UBIQUINONE OXIDOREDUCTASE FLAVOPROTEIN 1 NDUFV1"/>
    <property type="match status" value="1"/>
</dbReference>
<evidence type="ECO:0000256" key="2">
    <source>
        <dbReference type="ARBA" id="ARBA00001966"/>
    </source>
</evidence>
<evidence type="ECO:0000256" key="8">
    <source>
        <dbReference type="ARBA" id="ARBA00022723"/>
    </source>
</evidence>
<dbReference type="EC" id="7.1.1.-" evidence="14"/>
<dbReference type="Pfam" id="PF10589">
    <property type="entry name" value="NADH_4Fe-4S"/>
    <property type="match status" value="1"/>
</dbReference>
<evidence type="ECO:0000256" key="7">
    <source>
        <dbReference type="ARBA" id="ARBA00022719"/>
    </source>
</evidence>
<evidence type="ECO:0000259" key="15">
    <source>
        <dbReference type="SMART" id="SM00928"/>
    </source>
</evidence>
<dbReference type="FunFam" id="1.20.1440.230:FF:000001">
    <property type="entry name" value="Mitochondrial NADH dehydrogenase flavoprotein 1"/>
    <property type="match status" value="1"/>
</dbReference>
<dbReference type="Gene3D" id="3.10.20.600">
    <property type="match status" value="1"/>
</dbReference>
<dbReference type="PROSITE" id="PS00645">
    <property type="entry name" value="COMPLEX1_51K_2"/>
    <property type="match status" value="1"/>
</dbReference>
<dbReference type="GO" id="GO:0045333">
    <property type="term" value="P:cellular respiration"/>
    <property type="evidence" value="ECO:0007669"/>
    <property type="project" value="TreeGrafter"/>
</dbReference>
<keyword evidence="11 14" id="KW-0411">Iron-sulfur</keyword>
<dbReference type="SMART" id="SM00928">
    <property type="entry name" value="NADH_4Fe-4S"/>
    <property type="match status" value="1"/>
</dbReference>
<evidence type="ECO:0000313" key="16">
    <source>
        <dbReference type="EMBL" id="SEF59114.1"/>
    </source>
</evidence>
<comment type="function">
    <text evidence="14">NDH-1 shuttles electrons from NADH, via FMN and iron-sulfur (Fe-S) centers, to quinones in the respiratory chain.</text>
</comment>
<protein>
    <recommendedName>
        <fullName evidence="14">NADH-quinone oxidoreductase subunit F</fullName>
        <ecNumber evidence="14">7.1.1.-</ecNumber>
    </recommendedName>
</protein>
<evidence type="ECO:0000256" key="6">
    <source>
        <dbReference type="ARBA" id="ARBA00022643"/>
    </source>
</evidence>
<keyword evidence="9" id="KW-1278">Translocase</keyword>
<dbReference type="InterPro" id="IPR001949">
    <property type="entry name" value="NADH-UbQ_OxRdtase_51kDa_CS"/>
</dbReference>
<comment type="catalytic activity">
    <reaction evidence="13 14">
        <text>a quinone + NADH + 5 H(+)(in) = a quinol + NAD(+) + 4 H(+)(out)</text>
        <dbReference type="Rhea" id="RHEA:57888"/>
        <dbReference type="ChEBI" id="CHEBI:15378"/>
        <dbReference type="ChEBI" id="CHEBI:24646"/>
        <dbReference type="ChEBI" id="CHEBI:57540"/>
        <dbReference type="ChEBI" id="CHEBI:57945"/>
        <dbReference type="ChEBI" id="CHEBI:132124"/>
    </reaction>
</comment>
<evidence type="ECO:0000256" key="5">
    <source>
        <dbReference type="ARBA" id="ARBA00022630"/>
    </source>
</evidence>
<evidence type="ECO:0000256" key="12">
    <source>
        <dbReference type="ARBA" id="ARBA00023027"/>
    </source>
</evidence>
<keyword evidence="17" id="KW-1185">Reference proteome</keyword>
<evidence type="ECO:0000256" key="1">
    <source>
        <dbReference type="ARBA" id="ARBA00001917"/>
    </source>
</evidence>
<dbReference type="GO" id="GO:0046872">
    <property type="term" value="F:metal ion binding"/>
    <property type="evidence" value="ECO:0007669"/>
    <property type="project" value="UniProtKB-KW"/>
</dbReference>
<dbReference type="FunFam" id="3.10.20.600:FF:000003">
    <property type="entry name" value="NADH-quinone oxidoreductase subunit F"/>
    <property type="match status" value="1"/>
</dbReference>
<dbReference type="Pfam" id="PF22461">
    <property type="entry name" value="SLBB_2"/>
    <property type="match status" value="1"/>
</dbReference>
<dbReference type="GO" id="GO:0003954">
    <property type="term" value="F:NADH dehydrogenase activity"/>
    <property type="evidence" value="ECO:0007669"/>
    <property type="project" value="TreeGrafter"/>
</dbReference>
<dbReference type="Proteomes" id="UP000236728">
    <property type="component" value="Unassembled WGS sequence"/>
</dbReference>
<dbReference type="GO" id="GO:0051287">
    <property type="term" value="F:NAD binding"/>
    <property type="evidence" value="ECO:0007669"/>
    <property type="project" value="UniProtKB-UniRule"/>
</dbReference>
<evidence type="ECO:0000256" key="11">
    <source>
        <dbReference type="ARBA" id="ARBA00023014"/>
    </source>
</evidence>
<dbReference type="SUPFAM" id="SSF142984">
    <property type="entry name" value="Nqo1 middle domain-like"/>
    <property type="match status" value="1"/>
</dbReference>
<evidence type="ECO:0000256" key="14">
    <source>
        <dbReference type="RuleBase" id="RU364066"/>
    </source>
</evidence>
<evidence type="ECO:0000256" key="10">
    <source>
        <dbReference type="ARBA" id="ARBA00023004"/>
    </source>
</evidence>
<keyword evidence="5 14" id="KW-0285">Flavoprotein</keyword>
<dbReference type="GO" id="GO:0010181">
    <property type="term" value="F:FMN binding"/>
    <property type="evidence" value="ECO:0007669"/>
    <property type="project" value="InterPro"/>
</dbReference>
<evidence type="ECO:0000313" key="17">
    <source>
        <dbReference type="Proteomes" id="UP000236728"/>
    </source>
</evidence>
<sequence>MPTLVSHPDEVRVISRRFGQGAADIDKYLELDGYKAVQKSLDQGAEWIINEMKASGLRGRGGAGFPTGMKWSFVPKQSEKPKYVLVNGDESEPGTCKDHVIFLHDPHAVVEGTIIAGLAIGAKMGFIYLRGEYRYLLKIVEKAVADAYAKGFLGKNIFGREGVDFDIVTQSGAGAYEVGEESALMESLEGKRGVPRIKPPFPAVVGLYGGPTVINNAETIANVPHILLMGGPEYAKLGTERNGGTRLFGISGHVERPGVYELPMGYSLRKAIYEVAGGIKGGKQLKAVVPGGSSCPVLKADEIDVGLDFDQMAKAGTMLGSGGIVVLDETVSIVEFALRTIRFYQHESCGWCIPCREGTDWLKKTLTRFHAGAGNKKDIDNIQYLAENMMGRTFCPLGDAAAMPTLGFIKKFRSEFEEYLEGKRVDTPLIQIQPYGEPELAGAH</sequence>
<reference evidence="16 17" key="1">
    <citation type="submission" date="2016-10" db="EMBL/GenBank/DDBJ databases">
        <authorList>
            <person name="de Groot N.N."/>
        </authorList>
    </citation>
    <scope>NUCLEOTIDE SEQUENCE [LARGE SCALE GENOMIC DNA]</scope>
    <source>
        <strain evidence="16 17">DSM 22489</strain>
    </source>
</reference>
<comment type="cofactor">
    <cofactor evidence="2 14">
        <name>[4Fe-4S] cluster</name>
        <dbReference type="ChEBI" id="CHEBI:49883"/>
    </cofactor>
</comment>
<evidence type="ECO:0000256" key="9">
    <source>
        <dbReference type="ARBA" id="ARBA00022967"/>
    </source>
</evidence>
<dbReference type="Gene3D" id="3.40.50.11540">
    <property type="entry name" value="NADH-ubiquinone oxidoreductase 51kDa subunit"/>
    <property type="match status" value="1"/>
</dbReference>
<evidence type="ECO:0000256" key="3">
    <source>
        <dbReference type="ARBA" id="ARBA00007523"/>
    </source>
</evidence>
<dbReference type="Gene3D" id="6.10.250.1450">
    <property type="match status" value="1"/>
</dbReference>
<gene>
    <name evidence="16" type="ORF">SAMN05421819_0517</name>
</gene>
<feature type="domain" description="NADH-ubiquinone oxidoreductase 51kDa subunit iron-sulphur binding" evidence="15">
    <location>
        <begin position="334"/>
        <end position="379"/>
    </location>
</feature>
<accession>A0A1H5T8N3</accession>
<keyword evidence="4 14" id="KW-0004">4Fe-4S</keyword>
<dbReference type="Pfam" id="PF01512">
    <property type="entry name" value="Complex1_51K"/>
    <property type="match status" value="1"/>
</dbReference>
<proteinExistence type="inferred from homology"/>
<name>A0A1H5T8N3_9BACT</name>
<dbReference type="InterPro" id="IPR011537">
    <property type="entry name" value="NADH-UbQ_OxRdtase_suF"/>
</dbReference>
<dbReference type="InterPro" id="IPR011538">
    <property type="entry name" value="Nuo51_FMN-bd"/>
</dbReference>
<dbReference type="GO" id="GO:0008137">
    <property type="term" value="F:NADH dehydrogenase (ubiquinone) activity"/>
    <property type="evidence" value="ECO:0007669"/>
    <property type="project" value="InterPro"/>
</dbReference>
<dbReference type="InterPro" id="IPR037207">
    <property type="entry name" value="Nuop51_4Fe4S-bd_sf"/>
</dbReference>
<dbReference type="Gene3D" id="1.20.1440.230">
    <property type="entry name" value="NADH-ubiquinone oxidoreductase 51kDa subunit, iron-sulphur binding domain"/>
    <property type="match status" value="1"/>
</dbReference>
<dbReference type="SUPFAM" id="SSF142019">
    <property type="entry name" value="Nqo1 FMN-binding domain-like"/>
    <property type="match status" value="1"/>
</dbReference>
<dbReference type="EMBL" id="FNVA01000001">
    <property type="protein sequence ID" value="SEF59114.1"/>
    <property type="molecule type" value="Genomic_DNA"/>
</dbReference>
<keyword evidence="7 14" id="KW-0874">Quinone</keyword>
<dbReference type="NCBIfam" id="TIGR01959">
    <property type="entry name" value="nuoF_fam"/>
    <property type="match status" value="1"/>
</dbReference>
<dbReference type="GO" id="GO:0048038">
    <property type="term" value="F:quinone binding"/>
    <property type="evidence" value="ECO:0007669"/>
    <property type="project" value="UniProtKB-KW"/>
</dbReference>
<dbReference type="FunFam" id="3.40.50.11540:FF:000001">
    <property type="entry name" value="NADH dehydrogenase [ubiquinone] flavoprotein 1, mitochondrial"/>
    <property type="match status" value="1"/>
</dbReference>
<dbReference type="OrthoDB" id="9761899at2"/>
<dbReference type="InterPro" id="IPR037225">
    <property type="entry name" value="Nuo51_FMN-bd_sf"/>
</dbReference>
<keyword evidence="10 14" id="KW-0408">Iron</keyword>
<dbReference type="NCBIfam" id="NF010120">
    <property type="entry name" value="PRK13596.1"/>
    <property type="match status" value="1"/>
</dbReference>
<comment type="similarity">
    <text evidence="3 14">Belongs to the complex I 51 kDa subunit family.</text>
</comment>
<dbReference type="AlphaFoldDB" id="A0A1H5T8N3"/>
<dbReference type="InterPro" id="IPR050837">
    <property type="entry name" value="ComplexI_51kDa_subunit"/>
</dbReference>
<evidence type="ECO:0000256" key="4">
    <source>
        <dbReference type="ARBA" id="ARBA00022485"/>
    </source>
</evidence>
<keyword evidence="6 14" id="KW-0288">FMN</keyword>